<feature type="transmembrane region" description="Helical" evidence="2">
    <location>
        <begin position="6"/>
        <end position="26"/>
    </location>
</feature>
<feature type="transmembrane region" description="Helical" evidence="2">
    <location>
        <begin position="108"/>
        <end position="126"/>
    </location>
</feature>
<gene>
    <name evidence="3" type="ORF">CCAX7_39900</name>
</gene>
<accession>A0A402D4V2</accession>
<sequence>MTLLIASTAVITGIIGFTYSSFFEWFNHRYLMHEKHFPLHDAFRGHTLVHHQIYKWDKTFEAQGPGKPPHVALRWYAFPLMMLFHVPFFILFQWLIGLVIPAMRGTPIALGLFVGCVIYFTGYEYTHYLMHVPKGHYVERYRWFKFIKEHHRLHHKYMLRNLNVFIPLADLCFGTLVTSEGWRSKPAKRQRILAGRKKSQTPPSATADTKS</sequence>
<dbReference type="RefSeq" id="WP_119324551.1">
    <property type="nucleotide sequence ID" value="NZ_AP025739.1"/>
</dbReference>
<name>A0A402D4V2_9BACT</name>
<feature type="compositionally biased region" description="Polar residues" evidence="1">
    <location>
        <begin position="200"/>
        <end position="211"/>
    </location>
</feature>
<evidence type="ECO:0000256" key="2">
    <source>
        <dbReference type="SAM" id="Phobius"/>
    </source>
</evidence>
<dbReference type="AlphaFoldDB" id="A0A402D4V2"/>
<keyword evidence="2" id="KW-0472">Membrane</keyword>
<dbReference type="KEGG" id="ccot:CCAX7_39900"/>
<evidence type="ECO:0000313" key="4">
    <source>
        <dbReference type="Proteomes" id="UP000287394"/>
    </source>
</evidence>
<reference evidence="3 4" key="1">
    <citation type="journal article" date="2019" name="Int. J. Syst. Evol. Microbiol.">
        <title>Capsulimonas corticalis gen. nov., sp. nov., an aerobic capsulated bacterium, of a novel bacterial order, Capsulimonadales ord. nov., of the class Armatimonadia of the phylum Armatimonadetes.</title>
        <authorList>
            <person name="Li J."/>
            <person name="Kudo C."/>
            <person name="Tonouchi A."/>
        </authorList>
    </citation>
    <scope>NUCLEOTIDE SEQUENCE [LARGE SCALE GENOMIC DNA]</scope>
    <source>
        <strain evidence="3 4">AX-7</strain>
    </source>
</reference>
<feature type="transmembrane region" description="Helical" evidence="2">
    <location>
        <begin position="75"/>
        <end position="96"/>
    </location>
</feature>
<evidence type="ECO:0000256" key="1">
    <source>
        <dbReference type="SAM" id="MobiDB-lite"/>
    </source>
</evidence>
<keyword evidence="2" id="KW-1133">Transmembrane helix</keyword>
<evidence type="ECO:0000313" key="3">
    <source>
        <dbReference type="EMBL" id="BDI31939.1"/>
    </source>
</evidence>
<dbReference type="OrthoDB" id="5965958at2"/>
<organism evidence="3 4">
    <name type="scientific">Capsulimonas corticalis</name>
    <dbReference type="NCBI Taxonomy" id="2219043"/>
    <lineage>
        <taxon>Bacteria</taxon>
        <taxon>Bacillati</taxon>
        <taxon>Armatimonadota</taxon>
        <taxon>Armatimonadia</taxon>
        <taxon>Capsulimonadales</taxon>
        <taxon>Capsulimonadaceae</taxon>
        <taxon>Capsulimonas</taxon>
    </lineage>
</organism>
<keyword evidence="4" id="KW-1185">Reference proteome</keyword>
<keyword evidence="2" id="KW-0812">Transmembrane</keyword>
<proteinExistence type="predicted"/>
<feature type="region of interest" description="Disordered" evidence="1">
    <location>
        <begin position="189"/>
        <end position="211"/>
    </location>
</feature>
<feature type="compositionally biased region" description="Basic residues" evidence="1">
    <location>
        <begin position="189"/>
        <end position="199"/>
    </location>
</feature>
<dbReference type="EMBL" id="AP025739">
    <property type="protein sequence ID" value="BDI31939.1"/>
    <property type="molecule type" value="Genomic_DNA"/>
</dbReference>
<dbReference type="Proteomes" id="UP000287394">
    <property type="component" value="Chromosome"/>
</dbReference>
<protein>
    <submittedName>
        <fullName evidence="3">Uncharacterized protein</fullName>
    </submittedName>
</protein>